<gene>
    <name evidence="1" type="ORF">GSTUAT00008018001</name>
</gene>
<reference evidence="1" key="1">
    <citation type="submission" date="2015-10" db="EMBL/GenBank/DDBJ databases">
        <authorList>
            <person name="Regsiter A."/>
            <person name="william w."/>
        </authorList>
    </citation>
    <scope>NUCLEOTIDE SEQUENCE</scope>
    <source>
        <strain evidence="1">Montdore</strain>
    </source>
</reference>
<accession>A0A292PN30</accession>
<proteinExistence type="predicted"/>
<keyword evidence="2" id="KW-1185">Reference proteome</keyword>
<evidence type="ECO:0000313" key="2">
    <source>
        <dbReference type="Proteomes" id="UP001412239"/>
    </source>
</evidence>
<evidence type="ECO:0000313" key="1">
    <source>
        <dbReference type="EMBL" id="CUS07897.1"/>
    </source>
</evidence>
<sequence length="165" mass="17679">MSPITRTQTTQLLGLVAHADATATLLCTKAYRNAEGIGSNAKQSWDAALAEQRKVHDISERVMAGRMSYKQGKWNIMKCLVELGLLDDVIDGMGEGEGEGGGGFVVGSSFSGVVELRDLPGGAKLCPPERALGYLGLASVLGILRMSKKLGFRVLQDWKKLLASR</sequence>
<protein>
    <submittedName>
        <fullName evidence="1">Uncharacterized protein</fullName>
    </submittedName>
</protein>
<dbReference type="AlphaFoldDB" id="A0A292PN30"/>
<name>A0A292PN30_9PEZI</name>
<dbReference type="Proteomes" id="UP001412239">
    <property type="component" value="Unassembled WGS sequence"/>
</dbReference>
<dbReference type="EMBL" id="LN891165">
    <property type="protein sequence ID" value="CUS07897.1"/>
    <property type="molecule type" value="Genomic_DNA"/>
</dbReference>
<organism evidence="1 2">
    <name type="scientific">Tuber aestivum</name>
    <name type="common">summer truffle</name>
    <dbReference type="NCBI Taxonomy" id="59557"/>
    <lineage>
        <taxon>Eukaryota</taxon>
        <taxon>Fungi</taxon>
        <taxon>Dikarya</taxon>
        <taxon>Ascomycota</taxon>
        <taxon>Pezizomycotina</taxon>
        <taxon>Pezizomycetes</taxon>
        <taxon>Pezizales</taxon>
        <taxon>Tuberaceae</taxon>
        <taxon>Tuber</taxon>
    </lineage>
</organism>